<comment type="caution">
    <text evidence="2">The sequence shown here is derived from an EMBL/GenBank/DDBJ whole genome shotgun (WGS) entry which is preliminary data.</text>
</comment>
<dbReference type="EMBL" id="BKCJ010491070">
    <property type="protein sequence ID" value="GFA80379.1"/>
    <property type="molecule type" value="Genomic_DNA"/>
</dbReference>
<accession>A0A699K771</accession>
<protein>
    <submittedName>
        <fullName evidence="2">Putative ribonuclease H-like domain-containing protein</fullName>
    </submittedName>
</protein>
<dbReference type="PANTHER" id="PTHR42648">
    <property type="entry name" value="TRANSPOSASE, PUTATIVE-RELATED"/>
    <property type="match status" value="1"/>
</dbReference>
<gene>
    <name evidence="2" type="ORF">Tci_652351</name>
</gene>
<evidence type="ECO:0000313" key="2">
    <source>
        <dbReference type="EMBL" id="GFA80379.1"/>
    </source>
</evidence>
<sequence length="262" mass="30514">GGDNEDRCFKLIGYPDWWPGKGRQEKQRPRTVRVKGESWPTLVITEARYQQLIKVLSARGQRWDREAGTNTYCQHVRPNYMPTKESSLRRLVHTPQQNGVVERKHRHLLETAWALRFEANLPTRFWGECVLIDAYIINRMPSDVIGNKTPYEKKKKFLYLQASGSMKLSKKKKKDLNGEPNETKIGHGEPIKEFEDDFEHHAQTEAHNEDQIEVDVGPEGSQDEDNQFGPTKEPTFNSDSNKFVEPTKRNRTRPTYLDDYDV</sequence>
<dbReference type="InterPro" id="IPR036397">
    <property type="entry name" value="RNaseH_sf"/>
</dbReference>
<proteinExistence type="predicted"/>
<dbReference type="Gene3D" id="3.30.420.10">
    <property type="entry name" value="Ribonuclease H-like superfamily/Ribonuclease H"/>
    <property type="match status" value="1"/>
</dbReference>
<reference evidence="2" key="1">
    <citation type="journal article" date="2019" name="Sci. Rep.">
        <title>Draft genome of Tanacetum cinerariifolium, the natural source of mosquito coil.</title>
        <authorList>
            <person name="Yamashiro T."/>
            <person name="Shiraishi A."/>
            <person name="Satake H."/>
            <person name="Nakayama K."/>
        </authorList>
    </citation>
    <scope>NUCLEOTIDE SEQUENCE</scope>
</reference>
<feature type="non-terminal residue" evidence="2">
    <location>
        <position position="1"/>
    </location>
</feature>
<dbReference type="AlphaFoldDB" id="A0A699K771"/>
<dbReference type="SUPFAM" id="SSF53098">
    <property type="entry name" value="Ribonuclease H-like"/>
    <property type="match status" value="1"/>
</dbReference>
<feature type="compositionally biased region" description="Basic and acidic residues" evidence="1">
    <location>
        <begin position="175"/>
        <end position="210"/>
    </location>
</feature>
<name>A0A699K771_TANCI</name>
<evidence type="ECO:0000256" key="1">
    <source>
        <dbReference type="SAM" id="MobiDB-lite"/>
    </source>
</evidence>
<feature type="region of interest" description="Disordered" evidence="1">
    <location>
        <begin position="169"/>
        <end position="262"/>
    </location>
</feature>
<dbReference type="InterPro" id="IPR039537">
    <property type="entry name" value="Retrotran_Ty1/copia-like"/>
</dbReference>
<dbReference type="GO" id="GO:0003676">
    <property type="term" value="F:nucleic acid binding"/>
    <property type="evidence" value="ECO:0007669"/>
    <property type="project" value="InterPro"/>
</dbReference>
<dbReference type="InterPro" id="IPR012337">
    <property type="entry name" value="RNaseH-like_sf"/>
</dbReference>
<organism evidence="2">
    <name type="scientific">Tanacetum cinerariifolium</name>
    <name type="common">Dalmatian daisy</name>
    <name type="synonym">Chrysanthemum cinerariifolium</name>
    <dbReference type="NCBI Taxonomy" id="118510"/>
    <lineage>
        <taxon>Eukaryota</taxon>
        <taxon>Viridiplantae</taxon>
        <taxon>Streptophyta</taxon>
        <taxon>Embryophyta</taxon>
        <taxon>Tracheophyta</taxon>
        <taxon>Spermatophyta</taxon>
        <taxon>Magnoliopsida</taxon>
        <taxon>eudicotyledons</taxon>
        <taxon>Gunneridae</taxon>
        <taxon>Pentapetalae</taxon>
        <taxon>asterids</taxon>
        <taxon>campanulids</taxon>
        <taxon>Asterales</taxon>
        <taxon>Asteraceae</taxon>
        <taxon>Asteroideae</taxon>
        <taxon>Anthemideae</taxon>
        <taxon>Anthemidinae</taxon>
        <taxon>Tanacetum</taxon>
    </lineage>
</organism>
<dbReference type="PANTHER" id="PTHR42648:SF29">
    <property type="entry name" value="RNA-DIRECTED DNA POLYMERASE"/>
    <property type="match status" value="1"/>
</dbReference>